<evidence type="ECO:0000256" key="1">
    <source>
        <dbReference type="ARBA" id="ARBA00038097"/>
    </source>
</evidence>
<dbReference type="KEGG" id="dpo:6903426"/>
<keyword evidence="3" id="KW-1185">Reference proteome</keyword>
<dbReference type="InterPro" id="IPR029058">
    <property type="entry name" value="AB_hydrolase_fold"/>
</dbReference>
<dbReference type="InterPro" id="IPR000639">
    <property type="entry name" value="Epox_hydrolase-like"/>
</dbReference>
<dbReference type="AlphaFoldDB" id="A0A6I8UWY9"/>
<accession>A0A6I8UWY9</accession>
<dbReference type="Gene3D" id="3.40.50.1820">
    <property type="entry name" value="alpha/beta hydrolase"/>
    <property type="match status" value="1"/>
</dbReference>
<dbReference type="GO" id="GO:0052689">
    <property type="term" value="F:carboxylic ester hydrolase activity"/>
    <property type="evidence" value="ECO:0007669"/>
    <property type="project" value="TreeGrafter"/>
</dbReference>
<dbReference type="PANTHER" id="PTHR42886">
    <property type="entry name" value="RE40534P-RELATED"/>
    <property type="match status" value="1"/>
</dbReference>
<dbReference type="GO" id="GO:0055088">
    <property type="term" value="P:lipid homeostasis"/>
    <property type="evidence" value="ECO:0007669"/>
    <property type="project" value="TreeGrafter"/>
</dbReference>
<evidence type="ECO:0000259" key="2">
    <source>
        <dbReference type="Pfam" id="PF00561"/>
    </source>
</evidence>
<dbReference type="InParanoid" id="A0A6I8UWY9"/>
<dbReference type="InterPro" id="IPR000073">
    <property type="entry name" value="AB_hydrolase_1"/>
</dbReference>
<dbReference type="GO" id="GO:0042171">
    <property type="term" value="F:lysophosphatidic acid acyltransferase activity"/>
    <property type="evidence" value="ECO:0007669"/>
    <property type="project" value="TreeGrafter"/>
</dbReference>
<name>A0A6I8UWY9_DROPS</name>
<dbReference type="GO" id="GO:0005811">
    <property type="term" value="C:lipid droplet"/>
    <property type="evidence" value="ECO:0007669"/>
    <property type="project" value="TreeGrafter"/>
</dbReference>
<dbReference type="Proteomes" id="UP000001819">
    <property type="component" value="Chromosome 4"/>
</dbReference>
<organism evidence="3 4">
    <name type="scientific">Drosophila pseudoobscura pseudoobscura</name>
    <name type="common">Fruit fly</name>
    <dbReference type="NCBI Taxonomy" id="46245"/>
    <lineage>
        <taxon>Eukaryota</taxon>
        <taxon>Metazoa</taxon>
        <taxon>Ecdysozoa</taxon>
        <taxon>Arthropoda</taxon>
        <taxon>Hexapoda</taxon>
        <taxon>Insecta</taxon>
        <taxon>Pterygota</taxon>
        <taxon>Neoptera</taxon>
        <taxon>Endopterygota</taxon>
        <taxon>Diptera</taxon>
        <taxon>Brachycera</taxon>
        <taxon>Muscomorpha</taxon>
        <taxon>Ephydroidea</taxon>
        <taxon>Drosophilidae</taxon>
        <taxon>Drosophila</taxon>
        <taxon>Sophophora</taxon>
    </lineage>
</organism>
<feature type="domain" description="AB hydrolase-1" evidence="2">
    <location>
        <begin position="84"/>
        <end position="333"/>
    </location>
</feature>
<dbReference type="RefSeq" id="XP_002132305.2">
    <property type="nucleotide sequence ID" value="XM_002132269.2"/>
</dbReference>
<reference evidence="4" key="1">
    <citation type="submission" date="2025-08" db="UniProtKB">
        <authorList>
            <consortium name="RefSeq"/>
        </authorList>
    </citation>
    <scope>IDENTIFICATION</scope>
    <source>
        <strain evidence="4">MV-25-SWS-2005</strain>
        <tissue evidence="4">Whole body</tissue>
    </source>
</reference>
<evidence type="ECO:0000313" key="4">
    <source>
        <dbReference type="RefSeq" id="XP_002132305.2"/>
    </source>
</evidence>
<proteinExistence type="inferred from homology"/>
<dbReference type="PANTHER" id="PTHR42886:SF29">
    <property type="entry name" value="PUMMELIG, ISOFORM A"/>
    <property type="match status" value="1"/>
</dbReference>
<dbReference type="GO" id="GO:0005739">
    <property type="term" value="C:mitochondrion"/>
    <property type="evidence" value="ECO:0007669"/>
    <property type="project" value="TreeGrafter"/>
</dbReference>
<dbReference type="PRINTS" id="PR00111">
    <property type="entry name" value="ABHYDROLASE"/>
</dbReference>
<comment type="similarity">
    <text evidence="1">Belongs to the peptidase S33 family. ABHD4/ABHD5 subfamily.</text>
</comment>
<dbReference type="GO" id="GO:0006654">
    <property type="term" value="P:phosphatidic acid biosynthetic process"/>
    <property type="evidence" value="ECO:0007669"/>
    <property type="project" value="TreeGrafter"/>
</dbReference>
<dbReference type="PRINTS" id="PR00412">
    <property type="entry name" value="EPOXHYDRLASE"/>
</dbReference>
<dbReference type="Pfam" id="PF00561">
    <property type="entry name" value="Abhydrolase_1"/>
    <property type="match status" value="1"/>
</dbReference>
<dbReference type="SUPFAM" id="SSF53474">
    <property type="entry name" value="alpha/beta-Hydrolases"/>
    <property type="match status" value="1"/>
</dbReference>
<evidence type="ECO:0000313" key="3">
    <source>
        <dbReference type="Proteomes" id="UP000001819"/>
    </source>
</evidence>
<sequence length="343" mass="38538">MAATGGGRSTSEPLPLIEPVRKILKWLLVWSLSSDQKLREAEKELLEHLVTPCQKFYVDIGGVVGKSDRIWTLAMSTEDRKHVPLVALHGRGSGLGSWLLNLDVLASQRPVYAIDMLGFGRSSRPMFSAKADICDMQMVLALEGWREQMNLPQMILLGHCLGSFVAVSYALAYPDRVKHLILAEPWGFKETPSQALGLLNKISFLLNPYWILRSVGPLASILLNYTEPQPHLKERYRELLEDKLDHYLEQCKAATPSGELAFQTLAQGDVSSHIRRHWHSKSLMERTHELPAHLGFSFIGGAQSPMHSHPHLAIVKGSGHYVHLEQPEEFNQHVLNICHTIDD</sequence>
<protein>
    <submittedName>
        <fullName evidence="4">1-acylglycerol-3-phosphate O-acyltransferase ABHD5-like</fullName>
    </submittedName>
</protein>
<gene>
    <name evidence="4" type="primary">LOC6903426</name>
</gene>